<reference evidence="1 2" key="1">
    <citation type="journal article" date="2022" name="bioRxiv">
        <title>The genome of the oomycete Peronosclerospora sorghi, a cosmopolitan pathogen of maize and sorghum, is inflated with dispersed pseudogenes.</title>
        <authorList>
            <person name="Fletcher K."/>
            <person name="Martin F."/>
            <person name="Isakeit T."/>
            <person name="Cavanaugh K."/>
            <person name="Magill C."/>
            <person name="Michelmore R."/>
        </authorList>
    </citation>
    <scope>NUCLEOTIDE SEQUENCE [LARGE SCALE GENOMIC DNA]</scope>
    <source>
        <strain evidence="1">P6</strain>
    </source>
</reference>
<dbReference type="EMBL" id="CM047582">
    <property type="protein sequence ID" value="KAI9914447.1"/>
    <property type="molecule type" value="Genomic_DNA"/>
</dbReference>
<keyword evidence="2" id="KW-1185">Reference proteome</keyword>
<gene>
    <name evidence="1" type="ORF">PsorP6_007588</name>
</gene>
<comment type="caution">
    <text evidence="1">The sequence shown here is derived from an EMBL/GenBank/DDBJ whole genome shotgun (WGS) entry which is preliminary data.</text>
</comment>
<protein>
    <submittedName>
        <fullName evidence="1">Uncharacterized protein</fullName>
    </submittedName>
</protein>
<accession>A0ACC0W7A9</accession>
<evidence type="ECO:0000313" key="2">
    <source>
        <dbReference type="Proteomes" id="UP001163321"/>
    </source>
</evidence>
<evidence type="ECO:0000313" key="1">
    <source>
        <dbReference type="EMBL" id="KAI9914447.1"/>
    </source>
</evidence>
<sequence length="264" mass="29716">MDGIRICGPLTTILGSATGADWLQLKVHALETFQRVLEWYSPALGSDEPLESNVRALKRVAIENLGHMVASGPAASVSCHWSNSVNTIVNVILEMEHEEMELNFMSGRSSLLLDTMRSERAKRRTIHPRPLSFWSAFCHAALLLDTGSNGGKPRSCSCNCYTLGGHGLENLDELFYRVQELVLICCPRLTEEEDLLEFMWFEICRSDLRKFSLCFNGPADIVNCKISRELQARALENPSVRCDVRKVLFCLPPLMHVCSDREEI</sequence>
<organism evidence="1 2">
    <name type="scientific">Peronosclerospora sorghi</name>
    <dbReference type="NCBI Taxonomy" id="230839"/>
    <lineage>
        <taxon>Eukaryota</taxon>
        <taxon>Sar</taxon>
        <taxon>Stramenopiles</taxon>
        <taxon>Oomycota</taxon>
        <taxon>Peronosporomycetes</taxon>
        <taxon>Peronosporales</taxon>
        <taxon>Peronosporaceae</taxon>
        <taxon>Peronosclerospora</taxon>
    </lineage>
</organism>
<dbReference type="Proteomes" id="UP001163321">
    <property type="component" value="Chromosome 3"/>
</dbReference>
<name>A0ACC0W7A9_9STRA</name>
<proteinExistence type="predicted"/>